<organism evidence="2 3">
    <name type="scientific">Plakobranchus ocellatus</name>
    <dbReference type="NCBI Taxonomy" id="259542"/>
    <lineage>
        <taxon>Eukaryota</taxon>
        <taxon>Metazoa</taxon>
        <taxon>Spiralia</taxon>
        <taxon>Lophotrochozoa</taxon>
        <taxon>Mollusca</taxon>
        <taxon>Gastropoda</taxon>
        <taxon>Heterobranchia</taxon>
        <taxon>Euthyneura</taxon>
        <taxon>Panpulmonata</taxon>
        <taxon>Sacoglossa</taxon>
        <taxon>Placobranchoidea</taxon>
        <taxon>Plakobranchidae</taxon>
        <taxon>Plakobranchus</taxon>
    </lineage>
</organism>
<dbReference type="AlphaFoldDB" id="A0AAV4CEU4"/>
<feature type="compositionally biased region" description="Acidic residues" evidence="1">
    <location>
        <begin position="26"/>
        <end position="86"/>
    </location>
</feature>
<evidence type="ECO:0000256" key="1">
    <source>
        <dbReference type="SAM" id="MobiDB-lite"/>
    </source>
</evidence>
<evidence type="ECO:0000313" key="2">
    <source>
        <dbReference type="EMBL" id="GFO29747.1"/>
    </source>
</evidence>
<dbReference type="EMBL" id="BLXT01006199">
    <property type="protein sequence ID" value="GFO29747.1"/>
    <property type="molecule type" value="Genomic_DNA"/>
</dbReference>
<reference evidence="2 3" key="1">
    <citation type="journal article" date="2021" name="Elife">
        <title>Chloroplast acquisition without the gene transfer in kleptoplastic sea slugs, Plakobranchus ocellatus.</title>
        <authorList>
            <person name="Maeda T."/>
            <person name="Takahashi S."/>
            <person name="Yoshida T."/>
            <person name="Shimamura S."/>
            <person name="Takaki Y."/>
            <person name="Nagai Y."/>
            <person name="Toyoda A."/>
            <person name="Suzuki Y."/>
            <person name="Arimoto A."/>
            <person name="Ishii H."/>
            <person name="Satoh N."/>
            <person name="Nishiyama T."/>
            <person name="Hasebe M."/>
            <person name="Maruyama T."/>
            <person name="Minagawa J."/>
            <person name="Obokata J."/>
            <person name="Shigenobu S."/>
        </authorList>
    </citation>
    <scope>NUCLEOTIDE SEQUENCE [LARGE SCALE GENOMIC DNA]</scope>
</reference>
<keyword evidence="3" id="KW-1185">Reference proteome</keyword>
<protein>
    <submittedName>
        <fullName evidence="2">Uncharacterized protein</fullName>
    </submittedName>
</protein>
<sequence length="130" mass="14302">MPFHSKMISGFPAGLQARAPIHRDDDYDDDGNEDDDDEDDDDDDDDNDDDDDDDDDDGNENDDDDDDDDNDDDDDDDDHDDDDDNHDELGTNKVILDFLKGFGGTMGSKPSCDLQNLSVAGLIPATDVLA</sequence>
<evidence type="ECO:0000313" key="3">
    <source>
        <dbReference type="Proteomes" id="UP000735302"/>
    </source>
</evidence>
<comment type="caution">
    <text evidence="2">The sequence shown here is derived from an EMBL/GenBank/DDBJ whole genome shotgun (WGS) entry which is preliminary data.</text>
</comment>
<dbReference type="Proteomes" id="UP000735302">
    <property type="component" value="Unassembled WGS sequence"/>
</dbReference>
<name>A0AAV4CEU4_9GAST</name>
<accession>A0AAV4CEU4</accession>
<feature type="region of interest" description="Disordered" evidence="1">
    <location>
        <begin position="1"/>
        <end position="92"/>
    </location>
</feature>
<gene>
    <name evidence="2" type="ORF">PoB_005625200</name>
</gene>
<proteinExistence type="predicted"/>